<evidence type="ECO:0000313" key="2">
    <source>
        <dbReference type="EMBL" id="KAF2722319.1"/>
    </source>
</evidence>
<reference evidence="2" key="1">
    <citation type="journal article" date="2020" name="Stud. Mycol.">
        <title>101 Dothideomycetes genomes: a test case for predicting lifestyles and emergence of pathogens.</title>
        <authorList>
            <person name="Haridas S."/>
            <person name="Albert R."/>
            <person name="Binder M."/>
            <person name="Bloem J."/>
            <person name="Labutti K."/>
            <person name="Salamov A."/>
            <person name="Andreopoulos B."/>
            <person name="Baker S."/>
            <person name="Barry K."/>
            <person name="Bills G."/>
            <person name="Bluhm B."/>
            <person name="Cannon C."/>
            <person name="Castanera R."/>
            <person name="Culley D."/>
            <person name="Daum C."/>
            <person name="Ezra D."/>
            <person name="Gonzalez J."/>
            <person name="Henrissat B."/>
            <person name="Kuo A."/>
            <person name="Liang C."/>
            <person name="Lipzen A."/>
            <person name="Lutzoni F."/>
            <person name="Magnuson J."/>
            <person name="Mondo S."/>
            <person name="Nolan M."/>
            <person name="Ohm R."/>
            <person name="Pangilinan J."/>
            <person name="Park H.-J."/>
            <person name="Ramirez L."/>
            <person name="Alfaro M."/>
            <person name="Sun H."/>
            <person name="Tritt A."/>
            <person name="Yoshinaga Y."/>
            <person name="Zwiers L.-H."/>
            <person name="Turgeon B."/>
            <person name="Goodwin S."/>
            <person name="Spatafora J."/>
            <person name="Crous P."/>
            <person name="Grigoriev I."/>
        </authorList>
    </citation>
    <scope>NUCLEOTIDE SEQUENCE</scope>
    <source>
        <strain evidence="2">CBS 116435</strain>
    </source>
</reference>
<proteinExistence type="predicted"/>
<name>A0A9P4Q9L0_9PEZI</name>
<comment type="caution">
    <text evidence="2">The sequence shown here is derived from an EMBL/GenBank/DDBJ whole genome shotgun (WGS) entry which is preliminary data.</text>
</comment>
<dbReference type="EMBL" id="MU003783">
    <property type="protein sequence ID" value="KAF2722319.1"/>
    <property type="molecule type" value="Genomic_DNA"/>
</dbReference>
<keyword evidence="3" id="KW-1185">Reference proteome</keyword>
<protein>
    <submittedName>
        <fullName evidence="2">Uncharacterized protein</fullName>
    </submittedName>
</protein>
<dbReference type="Proteomes" id="UP000799441">
    <property type="component" value="Unassembled WGS sequence"/>
</dbReference>
<feature type="region of interest" description="Disordered" evidence="1">
    <location>
        <begin position="1"/>
        <end position="38"/>
    </location>
</feature>
<evidence type="ECO:0000256" key="1">
    <source>
        <dbReference type="SAM" id="MobiDB-lite"/>
    </source>
</evidence>
<dbReference type="OrthoDB" id="407617at2759"/>
<sequence>MPNTAPPTETEDTETSYLAELGSTTSRAYPGPPVNSPEGTVYGEVSGLDTDSITERLARSFGTATTLDDPSIAVAEQAKPACSKSDGVEVLPAGEGYHPEYSTWEQIATEDVGQALMRLAMLAKDEHKRDGSRSIEDIYSAHLARLIQDAEIAFDPKHLD</sequence>
<accession>A0A9P4Q9L0</accession>
<gene>
    <name evidence="2" type="ORF">K431DRAFT_46414</name>
</gene>
<evidence type="ECO:0000313" key="3">
    <source>
        <dbReference type="Proteomes" id="UP000799441"/>
    </source>
</evidence>
<organism evidence="2 3">
    <name type="scientific">Polychaeton citri CBS 116435</name>
    <dbReference type="NCBI Taxonomy" id="1314669"/>
    <lineage>
        <taxon>Eukaryota</taxon>
        <taxon>Fungi</taxon>
        <taxon>Dikarya</taxon>
        <taxon>Ascomycota</taxon>
        <taxon>Pezizomycotina</taxon>
        <taxon>Dothideomycetes</taxon>
        <taxon>Dothideomycetidae</taxon>
        <taxon>Capnodiales</taxon>
        <taxon>Capnodiaceae</taxon>
        <taxon>Polychaeton</taxon>
    </lineage>
</organism>
<dbReference type="AlphaFoldDB" id="A0A9P4Q9L0"/>